<name>A0A1U9UIW9_CUPNE</name>
<sequence length="111" mass="12585">MPLLPSKSIQEQPDIWLERWRVIQADRESRHFVGFSVEDQDGRVSTPIVSFNPAERSGLTASGRRYVLVGPPGFDDDAEYVWECYSGFYEIKEVVDVTDQYAGPGGQLEDE</sequence>
<accession>A0A1U9UIW9</accession>
<protein>
    <submittedName>
        <fullName evidence="1">Uncharacterized protein</fullName>
    </submittedName>
</protein>
<proteinExistence type="predicted"/>
<gene>
    <name evidence="1" type="ORF">BJN34_01340</name>
</gene>
<evidence type="ECO:0000313" key="1">
    <source>
        <dbReference type="EMBL" id="AQV92539.1"/>
    </source>
</evidence>
<dbReference type="OrthoDB" id="8902190at2"/>
<organism evidence="1 2">
    <name type="scientific">Cupriavidus necator</name>
    <name type="common">Alcaligenes eutrophus</name>
    <name type="synonym">Ralstonia eutropha</name>
    <dbReference type="NCBI Taxonomy" id="106590"/>
    <lineage>
        <taxon>Bacteria</taxon>
        <taxon>Pseudomonadati</taxon>
        <taxon>Pseudomonadota</taxon>
        <taxon>Betaproteobacteria</taxon>
        <taxon>Burkholderiales</taxon>
        <taxon>Burkholderiaceae</taxon>
        <taxon>Cupriavidus</taxon>
    </lineage>
</organism>
<dbReference type="Proteomes" id="UP000189627">
    <property type="component" value="Chromosome 1"/>
</dbReference>
<dbReference type="EMBL" id="CP017757">
    <property type="protein sequence ID" value="AQV92539.1"/>
    <property type="molecule type" value="Genomic_DNA"/>
</dbReference>
<dbReference type="AlphaFoldDB" id="A0A1U9UIW9"/>
<evidence type="ECO:0000313" key="2">
    <source>
        <dbReference type="Proteomes" id="UP000189627"/>
    </source>
</evidence>
<reference evidence="2" key="1">
    <citation type="submission" date="2017-02" db="EMBL/GenBank/DDBJ databases">
        <title>Complete genome sequence of Cupriavidus necator strain NH9, a 3-chlorobenzoate degrader.</title>
        <authorList>
            <person name="Moriuchi R."/>
            <person name="Dohra H."/>
            <person name="Ogawa N."/>
        </authorList>
    </citation>
    <scope>NUCLEOTIDE SEQUENCE [LARGE SCALE GENOMIC DNA]</scope>
    <source>
        <strain evidence="2">NH9</strain>
    </source>
</reference>
<dbReference type="KEGG" id="cuh:BJN34_01340"/>